<dbReference type="GO" id="GO:0003937">
    <property type="term" value="F:IMP cyclohydrolase activity"/>
    <property type="evidence" value="ECO:0007669"/>
    <property type="project" value="InterPro"/>
</dbReference>
<keyword evidence="1" id="KW-0808">Transferase</keyword>
<organism evidence="1">
    <name type="scientific">Baileyella intestinalis</name>
    <dbReference type="NCBI Taxonomy" id="2606709"/>
    <lineage>
        <taxon>Bacteria</taxon>
        <taxon>Bacillati</taxon>
        <taxon>Bacillota</taxon>
        <taxon>Clostridia</taxon>
        <taxon>Peptostreptococcales</taxon>
        <taxon>Anaerovoracaceae</taxon>
        <taxon>Baileyella</taxon>
    </lineage>
</organism>
<dbReference type="FunFam" id="3.40.140.20:FF:000003">
    <property type="entry name" value="Bifunctional purine biosynthesis protein"/>
    <property type="match status" value="1"/>
</dbReference>
<dbReference type="PANTHER" id="PTHR11692">
    <property type="entry name" value="BIFUNCTIONAL PURINE BIOSYNTHESIS PROTEIN PURH"/>
    <property type="match status" value="1"/>
</dbReference>
<dbReference type="EMBL" id="VUNB01000004">
    <property type="protein sequence ID" value="MST69025.1"/>
    <property type="molecule type" value="Genomic_DNA"/>
</dbReference>
<accession>A0A6A8M6Q3</accession>
<proteinExistence type="predicted"/>
<dbReference type="RefSeq" id="WP_154572499.1">
    <property type="nucleotide sequence ID" value="NZ_DBEZJY010000045.1"/>
</dbReference>
<comment type="caution">
    <text evidence="1">The sequence shown here is derived from an EMBL/GenBank/DDBJ whole genome shotgun (WGS) entry which is preliminary data.</text>
</comment>
<dbReference type="GO" id="GO:0006189">
    <property type="term" value="P:'de novo' IMP biosynthetic process"/>
    <property type="evidence" value="ECO:0007669"/>
    <property type="project" value="TreeGrafter"/>
</dbReference>
<dbReference type="SMART" id="SM00798">
    <property type="entry name" value="AICARFT_IMPCHas"/>
    <property type="match status" value="1"/>
</dbReference>
<dbReference type="SUPFAM" id="SSF53927">
    <property type="entry name" value="Cytidine deaminase-like"/>
    <property type="match status" value="1"/>
</dbReference>
<sequence>MNMMELKYGCNPNQKPASVSMEDGSDLPFTVLNGKPGYINLLDALNSWQLVKELKEATGLSSAASFKHVSPTSAAVGRPMSQRLKKACFVDDVDGLDDSPIATAYARARGTDRMSSFGDFIALSDVCDETCARLIKREVSDGIIAPGYDEAALEILTKKKGGKYLVLQMDPAYEPPELEKKQVFGITFSQKHNDVKLDSSCLTNIVTENKDLPEEAKENMIIALIALKYTQSNSVAYAYDGQCIGVGAGQQSRVHCTRLAGSKADNWFLRQSDKVLNLPWKDGIKRPDKDNFIDRYIAMEETPEATGNFNWEEKFTSKPEAFTIAEKKELLSQENDVVLASDAFFPFSDNIERALESGVKYVVQPGGSTRDDVVLDCCNRNNMVMVFNGIRLFHH</sequence>
<dbReference type="GO" id="GO:0004643">
    <property type="term" value="F:phosphoribosylaminoimidazolecarboxamide formyltransferase activity"/>
    <property type="evidence" value="ECO:0007669"/>
    <property type="project" value="UniProtKB-EC"/>
</dbReference>
<dbReference type="AlphaFoldDB" id="A0A6A8M6Q3"/>
<protein>
    <submittedName>
        <fullName evidence="1">Phosphoribosylaminoimidazolecarboxamide formyltransferase</fullName>
        <ecNumber evidence="1">2.1.2.3</ecNumber>
    </submittedName>
</protein>
<evidence type="ECO:0000313" key="1">
    <source>
        <dbReference type="EMBL" id="MST69025.1"/>
    </source>
</evidence>
<dbReference type="InterPro" id="IPR016193">
    <property type="entry name" value="Cytidine_deaminase-like"/>
</dbReference>
<dbReference type="EC" id="2.1.2.3" evidence="1"/>
<dbReference type="GO" id="GO:0005829">
    <property type="term" value="C:cytosol"/>
    <property type="evidence" value="ECO:0007669"/>
    <property type="project" value="TreeGrafter"/>
</dbReference>
<gene>
    <name evidence="1" type="ORF">FYJ66_05395</name>
</gene>
<dbReference type="Gene3D" id="3.40.140.20">
    <property type="match status" value="2"/>
</dbReference>
<dbReference type="Pfam" id="PF01808">
    <property type="entry name" value="AICARFT_IMPCHas"/>
    <property type="match status" value="1"/>
</dbReference>
<name>A0A6A8M6Q3_9FIRM</name>
<dbReference type="InterPro" id="IPR024050">
    <property type="entry name" value="AICAR_Tfase_insert_dom_sf"/>
</dbReference>
<dbReference type="NCBIfam" id="NF005492">
    <property type="entry name" value="PRK07106.1"/>
    <property type="match status" value="1"/>
</dbReference>
<reference evidence="1" key="1">
    <citation type="submission" date="2019-09" db="EMBL/GenBank/DDBJ databases">
        <title>In-depth cultivation of the pig gut microbiome towards novel bacterial diversity and tailored functional studies.</title>
        <authorList>
            <person name="Wylensek D."/>
            <person name="Hitch T.C.A."/>
            <person name="Clavel T."/>
        </authorList>
    </citation>
    <scope>NUCLEOTIDE SEQUENCE</scope>
    <source>
        <strain evidence="1">RF-744-FAT-WT-3</strain>
    </source>
</reference>
<dbReference type="Gene3D" id="1.10.287.440">
    <property type="match status" value="1"/>
</dbReference>
<dbReference type="PANTHER" id="PTHR11692:SF0">
    <property type="entry name" value="BIFUNCTIONAL PURINE BIOSYNTHESIS PROTEIN ATIC"/>
    <property type="match status" value="1"/>
</dbReference>
<dbReference type="InterPro" id="IPR002695">
    <property type="entry name" value="PurH-like"/>
</dbReference>
<dbReference type="InterPro" id="IPR024051">
    <property type="entry name" value="AICAR_Tfase_dup_dom_sf"/>
</dbReference>